<evidence type="ECO:0000313" key="4">
    <source>
        <dbReference type="EMBL" id="KAE8386862.1"/>
    </source>
</evidence>
<dbReference type="EMBL" id="ML735303">
    <property type="protein sequence ID" value="KAE8386862.1"/>
    <property type="molecule type" value="Genomic_DNA"/>
</dbReference>
<dbReference type="GO" id="GO:0044877">
    <property type="term" value="F:protein-containing complex binding"/>
    <property type="evidence" value="ECO:0007669"/>
    <property type="project" value="TreeGrafter"/>
</dbReference>
<dbReference type="CDD" id="cd05271">
    <property type="entry name" value="NDUFA9_like_SDR_a"/>
    <property type="match status" value="1"/>
</dbReference>
<accession>A0A5N7BYE6</accession>
<sequence length="695" mass="77989">MQKCRAVNSALGSRAFAPAPKVQQVQRRNLQDVAITRTGKPILKVQGGRRSNWNCLLGYTATVFGATGFLGRYIVNRLASQGCTVVVPFREEMTKRHLKPTGDLGRVNFLEYDLRNTQSIEESVRHSDVVYNLVGRQYPTKNFSYTDVHVDGTERIAEAVAKYDIDRFIHVSSYNASRDSPSEFFATKAWGEEVARSIYPETTIVRPAPMFGFEDNLLHKLAKITNLFTSNHMQERYWPVHAPDVGMALERMLHDDSTAGQTFELYGPKNYSTAEIAELVDREIVKHRRHINVPKPILKPAAHYLNKLLWWHTISPDEVEREFIDQVIDPNAKTFKDLGIEPVDLATLTFHYLVTPRTTTCLQPRSGKDRRRRSICTQQESKRKKTKMPPPQYTFNTSSTPILLLKTKSSPKDSYEEYFSAHGYTPTFIPVLEHHFHTPNLSTVQHLFQSGDLTPGPGRKYGGLIFTSQRAVEGFAATLDDIDGSIKQTSSQSLILYTVGPATSRSLTSIRDEHLPHATILGSETGNGENLAQLILEHYNSLYDASHEPKPPLLFLVGAQRRDIIPKTLMAESLASGQRIGVDELVVYETGVMEGFEESFAAAVRAAGEFLAGGLERAIWVVVFSPTGCDAMLRVLKALGGGKRRVFIATIGPTTRDHLRKYEFEADVCAEKPSQEGVGMGIEKFMENWRNRVGQ</sequence>
<dbReference type="Pfam" id="PF01370">
    <property type="entry name" value="Epimerase"/>
    <property type="match status" value="1"/>
</dbReference>
<dbReference type="AlphaFoldDB" id="A0A5N7BYE6"/>
<dbReference type="OrthoDB" id="275457at2759"/>
<dbReference type="GO" id="GO:0006782">
    <property type="term" value="P:protoporphyrinogen IX biosynthetic process"/>
    <property type="evidence" value="ECO:0007669"/>
    <property type="project" value="UniProtKB-UniPathway"/>
</dbReference>
<dbReference type="FunFam" id="3.40.50.10090:FF:000011">
    <property type="entry name" value="Uroporphyrinogen-III synthase (UroS), putative"/>
    <property type="match status" value="1"/>
</dbReference>
<evidence type="ECO:0000259" key="2">
    <source>
        <dbReference type="Pfam" id="PF01370"/>
    </source>
</evidence>
<dbReference type="UniPathway" id="UPA00251">
    <property type="reaction ID" value="UER00320"/>
</dbReference>
<dbReference type="InterPro" id="IPR051207">
    <property type="entry name" value="ComplexI_NDUFA9_subunit"/>
</dbReference>
<name>A0A5N7BYE6_PETAA</name>
<feature type="domain" description="NAD-dependent epimerase/dehydratase" evidence="2">
    <location>
        <begin position="62"/>
        <end position="180"/>
    </location>
</feature>
<protein>
    <submittedName>
        <fullName evidence="4">Uncharacterized protein</fullName>
    </submittedName>
</protein>
<evidence type="ECO:0000259" key="3">
    <source>
        <dbReference type="Pfam" id="PF02602"/>
    </source>
</evidence>
<dbReference type="SUPFAM" id="SSF69618">
    <property type="entry name" value="HemD-like"/>
    <property type="match status" value="1"/>
</dbReference>
<dbReference type="InterPro" id="IPR036291">
    <property type="entry name" value="NAD(P)-bd_dom_sf"/>
</dbReference>
<dbReference type="GO" id="GO:0004852">
    <property type="term" value="F:uroporphyrinogen-III synthase activity"/>
    <property type="evidence" value="ECO:0007669"/>
    <property type="project" value="InterPro"/>
</dbReference>
<reference evidence="4" key="1">
    <citation type="submission" date="2019-04" db="EMBL/GenBank/DDBJ databases">
        <title>Friends and foes A comparative genomics studyof 23 Aspergillus species from section Flavi.</title>
        <authorList>
            <consortium name="DOE Joint Genome Institute"/>
            <person name="Kjaerbolling I."/>
            <person name="Vesth T."/>
            <person name="Frisvad J.C."/>
            <person name="Nybo J.L."/>
            <person name="Theobald S."/>
            <person name="Kildgaard S."/>
            <person name="Isbrandt T."/>
            <person name="Kuo A."/>
            <person name="Sato A."/>
            <person name="Lyhne E.K."/>
            <person name="Kogle M.E."/>
            <person name="Wiebenga A."/>
            <person name="Kun R.S."/>
            <person name="Lubbers R.J."/>
            <person name="Makela M.R."/>
            <person name="Barry K."/>
            <person name="Chovatia M."/>
            <person name="Clum A."/>
            <person name="Daum C."/>
            <person name="Haridas S."/>
            <person name="He G."/>
            <person name="LaButti K."/>
            <person name="Lipzen A."/>
            <person name="Mondo S."/>
            <person name="Riley R."/>
            <person name="Salamov A."/>
            <person name="Simmons B.A."/>
            <person name="Magnuson J.K."/>
            <person name="Henrissat B."/>
            <person name="Mortensen U.H."/>
            <person name="Larsen T.O."/>
            <person name="Devries R.P."/>
            <person name="Grigoriev I.V."/>
            <person name="Machida M."/>
            <person name="Baker S.E."/>
            <person name="Andersen M.R."/>
        </authorList>
    </citation>
    <scope>NUCLEOTIDE SEQUENCE [LARGE SCALE GENOMIC DNA]</scope>
    <source>
        <strain evidence="4">IBT 14317</strain>
    </source>
</reference>
<dbReference type="InterPro" id="IPR003754">
    <property type="entry name" value="4pyrrol_synth_uPrphyn_synth"/>
</dbReference>
<evidence type="ECO:0000256" key="1">
    <source>
        <dbReference type="SAM" id="MobiDB-lite"/>
    </source>
</evidence>
<dbReference type="CDD" id="cd06578">
    <property type="entry name" value="HemD"/>
    <property type="match status" value="1"/>
</dbReference>
<dbReference type="PANTHER" id="PTHR12126:SF11">
    <property type="entry name" value="NADH DEHYDROGENASE [UBIQUINONE] 1 ALPHA SUBCOMPLEX SUBUNIT 9, MITOCHONDRIAL"/>
    <property type="match status" value="1"/>
</dbReference>
<gene>
    <name evidence="4" type="ORF">BDV23DRAFT_175089</name>
</gene>
<dbReference type="Gene3D" id="3.40.50.720">
    <property type="entry name" value="NAD(P)-binding Rossmann-like Domain"/>
    <property type="match status" value="1"/>
</dbReference>
<dbReference type="Gene3D" id="3.40.50.10090">
    <property type="match status" value="2"/>
</dbReference>
<organism evidence="4">
    <name type="scientific">Petromyces alliaceus</name>
    <name type="common">Aspergillus alliaceus</name>
    <dbReference type="NCBI Taxonomy" id="209559"/>
    <lineage>
        <taxon>Eukaryota</taxon>
        <taxon>Fungi</taxon>
        <taxon>Dikarya</taxon>
        <taxon>Ascomycota</taxon>
        <taxon>Pezizomycotina</taxon>
        <taxon>Eurotiomycetes</taxon>
        <taxon>Eurotiomycetidae</taxon>
        <taxon>Eurotiales</taxon>
        <taxon>Aspergillaceae</taxon>
        <taxon>Aspergillus</taxon>
        <taxon>Aspergillus subgen. Circumdati</taxon>
    </lineage>
</organism>
<dbReference type="Pfam" id="PF02602">
    <property type="entry name" value="HEM4"/>
    <property type="match status" value="1"/>
</dbReference>
<feature type="region of interest" description="Disordered" evidence="1">
    <location>
        <begin position="361"/>
        <end position="392"/>
    </location>
</feature>
<dbReference type="SUPFAM" id="SSF51735">
    <property type="entry name" value="NAD(P)-binding Rossmann-fold domains"/>
    <property type="match status" value="1"/>
</dbReference>
<dbReference type="InterPro" id="IPR001509">
    <property type="entry name" value="Epimerase_deHydtase"/>
</dbReference>
<dbReference type="InterPro" id="IPR036108">
    <property type="entry name" value="4pyrrol_syn_uPrphyn_synt_sf"/>
</dbReference>
<dbReference type="FunFam" id="3.40.50.720:FF:000358">
    <property type="entry name" value="NADH-ubiquinone oxidoreductase 39 kDa subunit"/>
    <property type="match status" value="1"/>
</dbReference>
<dbReference type="PANTHER" id="PTHR12126">
    <property type="entry name" value="NADH-UBIQUINONE OXIDOREDUCTASE 39 KDA SUBUNIT-RELATED"/>
    <property type="match status" value="1"/>
</dbReference>
<feature type="domain" description="Tetrapyrrole biosynthesis uroporphyrinogen III synthase" evidence="3">
    <location>
        <begin position="414"/>
        <end position="677"/>
    </location>
</feature>
<dbReference type="GO" id="GO:0005739">
    <property type="term" value="C:mitochondrion"/>
    <property type="evidence" value="ECO:0007669"/>
    <property type="project" value="TreeGrafter"/>
</dbReference>
<dbReference type="Proteomes" id="UP000326877">
    <property type="component" value="Unassembled WGS sequence"/>
</dbReference>
<proteinExistence type="predicted"/>